<protein>
    <submittedName>
        <fullName evidence="1">Uncharacterized protein</fullName>
    </submittedName>
</protein>
<organism evidence="1 2">
    <name type="scientific">Nocardia xishanensis</name>
    <dbReference type="NCBI Taxonomy" id="238964"/>
    <lineage>
        <taxon>Bacteria</taxon>
        <taxon>Bacillati</taxon>
        <taxon>Actinomycetota</taxon>
        <taxon>Actinomycetes</taxon>
        <taxon>Mycobacteriales</taxon>
        <taxon>Nocardiaceae</taxon>
        <taxon>Nocardia</taxon>
    </lineage>
</organism>
<dbReference type="EMBL" id="JBIRYO010000018">
    <property type="protein sequence ID" value="MFI2476662.1"/>
    <property type="molecule type" value="Genomic_DNA"/>
</dbReference>
<evidence type="ECO:0000313" key="1">
    <source>
        <dbReference type="EMBL" id="MFI2476662.1"/>
    </source>
</evidence>
<name>A0ABW7X6B2_9NOCA</name>
<proteinExistence type="predicted"/>
<dbReference type="Proteomes" id="UP001611415">
    <property type="component" value="Unassembled WGS sequence"/>
</dbReference>
<comment type="caution">
    <text evidence="1">The sequence shown here is derived from an EMBL/GenBank/DDBJ whole genome shotgun (WGS) entry which is preliminary data.</text>
</comment>
<reference evidence="1 2" key="1">
    <citation type="submission" date="2024-10" db="EMBL/GenBank/DDBJ databases">
        <title>The Natural Products Discovery Center: Release of the First 8490 Sequenced Strains for Exploring Actinobacteria Biosynthetic Diversity.</title>
        <authorList>
            <person name="Kalkreuter E."/>
            <person name="Kautsar S.A."/>
            <person name="Yang D."/>
            <person name="Bader C.D."/>
            <person name="Teijaro C.N."/>
            <person name="Fluegel L."/>
            <person name="Davis C.M."/>
            <person name="Simpson J.R."/>
            <person name="Lauterbach L."/>
            <person name="Steele A.D."/>
            <person name="Gui C."/>
            <person name="Meng S."/>
            <person name="Li G."/>
            <person name="Viehrig K."/>
            <person name="Ye F."/>
            <person name="Su P."/>
            <person name="Kiefer A.F."/>
            <person name="Nichols A."/>
            <person name="Cepeda A.J."/>
            <person name="Yan W."/>
            <person name="Fan B."/>
            <person name="Jiang Y."/>
            <person name="Adhikari A."/>
            <person name="Zheng C.-J."/>
            <person name="Schuster L."/>
            <person name="Cowan T.M."/>
            <person name="Smanski M.J."/>
            <person name="Chevrette M.G."/>
            <person name="De Carvalho L.P.S."/>
            <person name="Shen B."/>
        </authorList>
    </citation>
    <scope>NUCLEOTIDE SEQUENCE [LARGE SCALE GENOMIC DNA]</scope>
    <source>
        <strain evidence="1 2">NPDC019275</strain>
    </source>
</reference>
<accession>A0ABW7X6B2</accession>
<keyword evidence="2" id="KW-1185">Reference proteome</keyword>
<sequence>MPARDSSGEYWASELREDELVAKEFDRDGVRVVVSIGRPAPFPGRAGWRCRVRVDRGTRFEQSQVVAPTEREVLRLALDLVTGRLGIAEAELLDGAARGEELRAALDPDG</sequence>
<evidence type="ECO:0000313" key="2">
    <source>
        <dbReference type="Proteomes" id="UP001611415"/>
    </source>
</evidence>
<gene>
    <name evidence="1" type="ORF">ACH49W_25040</name>
</gene>
<dbReference type="RefSeq" id="WP_357400988.1">
    <property type="nucleotide sequence ID" value="NZ_JBEYCD010000001.1"/>
</dbReference>